<gene>
    <name evidence="1" type="ORF">AQS8620_03020</name>
</gene>
<name>A0A1Y5TJ69_9RHOB</name>
<organism evidence="1 2">
    <name type="scientific">Aquimixticola soesokkakensis</name>
    <dbReference type="NCBI Taxonomy" id="1519096"/>
    <lineage>
        <taxon>Bacteria</taxon>
        <taxon>Pseudomonadati</taxon>
        <taxon>Pseudomonadota</taxon>
        <taxon>Alphaproteobacteria</taxon>
        <taxon>Rhodobacterales</taxon>
        <taxon>Paracoccaceae</taxon>
        <taxon>Aquimixticola</taxon>
    </lineage>
</organism>
<dbReference type="EMBL" id="FWFS01000012">
    <property type="protein sequence ID" value="SLN65414.1"/>
    <property type="molecule type" value="Genomic_DNA"/>
</dbReference>
<dbReference type="Proteomes" id="UP000193862">
    <property type="component" value="Unassembled WGS sequence"/>
</dbReference>
<keyword evidence="2" id="KW-1185">Reference proteome</keyword>
<evidence type="ECO:0000313" key="1">
    <source>
        <dbReference type="EMBL" id="SLN65414.1"/>
    </source>
</evidence>
<dbReference type="AlphaFoldDB" id="A0A1Y5TJ69"/>
<accession>A0A1Y5TJ69</accession>
<proteinExistence type="predicted"/>
<evidence type="ECO:0000313" key="2">
    <source>
        <dbReference type="Proteomes" id="UP000193862"/>
    </source>
</evidence>
<reference evidence="1 2" key="1">
    <citation type="submission" date="2017-03" db="EMBL/GenBank/DDBJ databases">
        <authorList>
            <person name="Afonso C.L."/>
            <person name="Miller P.J."/>
            <person name="Scott M.A."/>
            <person name="Spackman E."/>
            <person name="Goraichik I."/>
            <person name="Dimitrov K.M."/>
            <person name="Suarez D.L."/>
            <person name="Swayne D.E."/>
        </authorList>
    </citation>
    <scope>NUCLEOTIDE SEQUENCE [LARGE SCALE GENOMIC DNA]</scope>
    <source>
        <strain evidence="1 2">CECT 8620</strain>
    </source>
</reference>
<sequence>MRHPILQALRILTQHCPVTALPTREWLIAIPLLVLLLCA</sequence>
<protein>
    <submittedName>
        <fullName evidence="1">Uncharacterized protein</fullName>
    </submittedName>
</protein>